<evidence type="ECO:0000313" key="2">
    <source>
        <dbReference type="EMBL" id="KAG1361313.1"/>
    </source>
</evidence>
<feature type="compositionally biased region" description="Polar residues" evidence="1">
    <location>
        <begin position="16"/>
        <end position="30"/>
    </location>
</feature>
<reference evidence="2" key="1">
    <citation type="journal article" date="2017" name="Gigascience">
        <title>The genome draft of coconut (Cocos nucifera).</title>
        <authorList>
            <person name="Xiao Y."/>
            <person name="Xu P."/>
            <person name="Fan H."/>
            <person name="Baudouin L."/>
            <person name="Xia W."/>
            <person name="Bocs S."/>
            <person name="Xu J."/>
            <person name="Li Q."/>
            <person name="Guo A."/>
            <person name="Zhou L."/>
            <person name="Li J."/>
            <person name="Wu Y."/>
            <person name="Ma Z."/>
            <person name="Armero A."/>
            <person name="Issali A.E."/>
            <person name="Liu N."/>
            <person name="Peng M."/>
            <person name="Yang Y."/>
        </authorList>
    </citation>
    <scope>NUCLEOTIDE SEQUENCE</scope>
    <source>
        <tissue evidence="2">Spear leaf of Hainan Tall coconut</tissue>
    </source>
</reference>
<organism evidence="2 3">
    <name type="scientific">Cocos nucifera</name>
    <name type="common">Coconut palm</name>
    <dbReference type="NCBI Taxonomy" id="13894"/>
    <lineage>
        <taxon>Eukaryota</taxon>
        <taxon>Viridiplantae</taxon>
        <taxon>Streptophyta</taxon>
        <taxon>Embryophyta</taxon>
        <taxon>Tracheophyta</taxon>
        <taxon>Spermatophyta</taxon>
        <taxon>Magnoliopsida</taxon>
        <taxon>Liliopsida</taxon>
        <taxon>Arecaceae</taxon>
        <taxon>Arecoideae</taxon>
        <taxon>Cocoseae</taxon>
        <taxon>Attaleinae</taxon>
        <taxon>Cocos</taxon>
    </lineage>
</organism>
<sequence>MKNLIASRLRQDSESNQHGSTNRAHGNSENVLAAKHEVRQDVGEEDPLKLEPVSELKSITPGRAAVTGEILAERPVTPLEKVVNASQRGRKVGDSIPDKLPVGGNHSAITDSGKGTGGSSKRRRKAWSGLKEITEKSDRA</sequence>
<accession>A0A8K0IKG0</accession>
<proteinExistence type="predicted"/>
<comment type="caution">
    <text evidence="2">The sequence shown here is derived from an EMBL/GenBank/DDBJ whole genome shotgun (WGS) entry which is preliminary data.</text>
</comment>
<gene>
    <name evidence="2" type="ORF">COCNU_09G007760</name>
</gene>
<name>A0A8K0IKG0_COCNU</name>
<evidence type="ECO:0000313" key="3">
    <source>
        <dbReference type="Proteomes" id="UP000797356"/>
    </source>
</evidence>
<feature type="compositionally biased region" description="Basic and acidic residues" evidence="1">
    <location>
        <begin position="34"/>
        <end position="46"/>
    </location>
</feature>
<keyword evidence="3" id="KW-1185">Reference proteome</keyword>
<dbReference type="EMBL" id="CM017880">
    <property type="protein sequence ID" value="KAG1361313.1"/>
    <property type="molecule type" value="Genomic_DNA"/>
</dbReference>
<dbReference type="Proteomes" id="UP000797356">
    <property type="component" value="Chromosome 9"/>
</dbReference>
<feature type="region of interest" description="Disordered" evidence="1">
    <location>
        <begin position="1"/>
        <end position="46"/>
    </location>
</feature>
<reference evidence="2" key="2">
    <citation type="submission" date="2019-07" db="EMBL/GenBank/DDBJ databases">
        <authorList>
            <person name="Yang Y."/>
            <person name="Bocs S."/>
            <person name="Baudouin L."/>
        </authorList>
    </citation>
    <scope>NUCLEOTIDE SEQUENCE</scope>
    <source>
        <tissue evidence="2">Spear leaf of Hainan Tall coconut</tissue>
    </source>
</reference>
<evidence type="ECO:0000256" key="1">
    <source>
        <dbReference type="SAM" id="MobiDB-lite"/>
    </source>
</evidence>
<dbReference type="AlphaFoldDB" id="A0A8K0IKG0"/>
<protein>
    <submittedName>
        <fullName evidence="2">Uncharacterized protein</fullName>
    </submittedName>
</protein>
<feature type="region of interest" description="Disordered" evidence="1">
    <location>
        <begin position="88"/>
        <end position="140"/>
    </location>
</feature>